<dbReference type="InterPro" id="IPR045853">
    <property type="entry name" value="Pep_chain_release_fac_I_sf"/>
</dbReference>
<evidence type="ECO:0000256" key="4">
    <source>
        <dbReference type="ARBA" id="ARBA00023128"/>
    </source>
</evidence>
<proteinExistence type="inferred from homology"/>
<feature type="compositionally biased region" description="Basic and acidic residues" evidence="5">
    <location>
        <begin position="152"/>
        <end position="172"/>
    </location>
</feature>
<evidence type="ECO:0000256" key="2">
    <source>
        <dbReference type="ARBA" id="ARBA00010835"/>
    </source>
</evidence>
<evidence type="ECO:0000256" key="3">
    <source>
        <dbReference type="ARBA" id="ARBA00022946"/>
    </source>
</evidence>
<organism evidence="7 8">
    <name type="scientific">Kluyveromyces marxianus</name>
    <name type="common">Yeast</name>
    <name type="synonym">Candida kefyr</name>
    <dbReference type="NCBI Taxonomy" id="4911"/>
    <lineage>
        <taxon>Eukaryota</taxon>
        <taxon>Fungi</taxon>
        <taxon>Dikarya</taxon>
        <taxon>Ascomycota</taxon>
        <taxon>Saccharomycotina</taxon>
        <taxon>Saccharomycetes</taxon>
        <taxon>Saccharomycetales</taxon>
        <taxon>Saccharomycetaceae</taxon>
        <taxon>Kluyveromyces</taxon>
    </lineage>
</organism>
<protein>
    <submittedName>
        <fullName evidence="7">Peptide chain release factor-like protein YLR281C</fullName>
    </submittedName>
</protein>
<dbReference type="EMBL" id="CP015054">
    <property type="protein sequence ID" value="QGN13999.1"/>
    <property type="molecule type" value="Genomic_DNA"/>
</dbReference>
<comment type="subcellular location">
    <subcellularLocation>
        <location evidence="1">Mitochondrion</location>
    </subcellularLocation>
</comment>
<reference evidence="7 8" key="2">
    <citation type="submission" date="2019-11" db="EMBL/GenBank/DDBJ databases">
        <authorList>
            <person name="Lu H."/>
        </authorList>
    </citation>
    <scope>NUCLEOTIDE SEQUENCE [LARGE SCALE GENOMIC DNA]</scope>
    <source>
        <strain evidence="7 8">FIM1</strain>
    </source>
</reference>
<dbReference type="SUPFAM" id="SSF75620">
    <property type="entry name" value="Release factor"/>
    <property type="match status" value="1"/>
</dbReference>
<dbReference type="Gene3D" id="3.30.160.20">
    <property type="match status" value="1"/>
</dbReference>
<dbReference type="PANTHER" id="PTHR46203:SF1">
    <property type="entry name" value="MITOCHONDRIAL TRANSLATION RELEASE FACTOR IN RESCUE"/>
    <property type="match status" value="1"/>
</dbReference>
<keyword evidence="4" id="KW-0496">Mitochondrion</keyword>
<evidence type="ECO:0000256" key="5">
    <source>
        <dbReference type="SAM" id="MobiDB-lite"/>
    </source>
</evidence>
<dbReference type="Pfam" id="PF00472">
    <property type="entry name" value="RF-1"/>
    <property type="match status" value="1"/>
</dbReference>
<dbReference type="InterPro" id="IPR000352">
    <property type="entry name" value="Pep_chain_release_fac_I"/>
</dbReference>
<name>A0ABX6EP27_KLUMA</name>
<feature type="domain" description="Prokaryotic-type class I peptide chain release factors" evidence="6">
    <location>
        <begin position="56"/>
        <end position="156"/>
    </location>
</feature>
<evidence type="ECO:0000256" key="1">
    <source>
        <dbReference type="ARBA" id="ARBA00004173"/>
    </source>
</evidence>
<keyword evidence="8" id="KW-1185">Reference proteome</keyword>
<reference evidence="7 8" key="1">
    <citation type="submission" date="2016-03" db="EMBL/GenBank/DDBJ databases">
        <title>How can Kluyveromyces marxianus grow so fast - potential evolutionary course in Saccharomyces Complex revealed by comparative genomics.</title>
        <authorList>
            <person name="Mo W."/>
            <person name="Lu W."/>
            <person name="Yang X."/>
            <person name="Qi J."/>
            <person name="Lv H."/>
        </authorList>
    </citation>
    <scope>NUCLEOTIDE SEQUENCE [LARGE SCALE GENOMIC DNA]</scope>
    <source>
        <strain evidence="7 8">FIM1</strain>
    </source>
</reference>
<comment type="similarity">
    <text evidence="2">Belongs to the prokaryotic/mitochondrial release factor family.</text>
</comment>
<feature type="compositionally biased region" description="Basic residues" evidence="5">
    <location>
        <begin position="139"/>
        <end position="151"/>
    </location>
</feature>
<feature type="region of interest" description="Disordered" evidence="5">
    <location>
        <begin position="136"/>
        <end position="178"/>
    </location>
</feature>
<evidence type="ECO:0000259" key="6">
    <source>
        <dbReference type="Pfam" id="PF00472"/>
    </source>
</evidence>
<dbReference type="Proteomes" id="UP000422736">
    <property type="component" value="Chromosome 1"/>
</dbReference>
<evidence type="ECO:0000313" key="7">
    <source>
        <dbReference type="EMBL" id="QGN13999.1"/>
    </source>
</evidence>
<dbReference type="InterPro" id="IPR052405">
    <property type="entry name" value="Mito_Transl_Release_Factor"/>
</dbReference>
<keyword evidence="3" id="KW-0809">Transit peptide</keyword>
<sequence>MLLDVLALGRSVAGVTPGKRAFYSQLHSRFISTSFAPSIKKNKMPPRPKFTAEMETEIEEKFLHGGRGPGGQKINKCNSKVQLRHIPTGIVVDCQATRSRDQNRKIAREKLALRIAQWHNGDQPIERELAKIQWEQQSKRAKERKAKNKHKEAREKREEAARQQLEQEREILRSMLGS</sequence>
<dbReference type="PANTHER" id="PTHR46203">
    <property type="entry name" value="PROBABLE PEPTIDE CHAIN RELEASE FACTOR C12ORF65"/>
    <property type="match status" value="1"/>
</dbReference>
<accession>A0ABX6EP27</accession>
<gene>
    <name evidence="7" type="primary">RSO55</name>
    <name evidence="7" type="ORF">FIM1_650</name>
</gene>
<evidence type="ECO:0000313" key="8">
    <source>
        <dbReference type="Proteomes" id="UP000422736"/>
    </source>
</evidence>